<keyword evidence="5" id="KW-0804">Transcription</keyword>
<dbReference type="PANTHER" id="PTHR48111:SF4">
    <property type="entry name" value="DNA-BINDING DUAL TRANSCRIPTIONAL REGULATOR OMPR"/>
    <property type="match status" value="1"/>
</dbReference>
<dbReference type="STRING" id="1796497.GCE9029_00636"/>
<evidence type="ECO:0000256" key="4">
    <source>
        <dbReference type="ARBA" id="ARBA00023125"/>
    </source>
</evidence>
<dbReference type="InterPro" id="IPR016032">
    <property type="entry name" value="Sig_transdc_resp-reg_C-effctor"/>
</dbReference>
<gene>
    <name evidence="10" type="primary">ompR_1</name>
    <name evidence="10" type="ORF">GCE9029_00636</name>
</gene>
<feature type="DNA-binding region" description="OmpR/PhoB-type" evidence="7">
    <location>
        <begin position="131"/>
        <end position="229"/>
    </location>
</feature>
<evidence type="ECO:0000256" key="5">
    <source>
        <dbReference type="ARBA" id="ARBA00023163"/>
    </source>
</evidence>
<dbReference type="Proteomes" id="UP000071641">
    <property type="component" value="Unassembled WGS sequence"/>
</dbReference>
<dbReference type="GO" id="GO:0005829">
    <property type="term" value="C:cytosol"/>
    <property type="evidence" value="ECO:0007669"/>
    <property type="project" value="TreeGrafter"/>
</dbReference>
<feature type="domain" description="Response regulatory" evidence="8">
    <location>
        <begin position="6"/>
        <end position="119"/>
    </location>
</feature>
<evidence type="ECO:0000256" key="1">
    <source>
        <dbReference type="ARBA" id="ARBA00022553"/>
    </source>
</evidence>
<evidence type="ECO:0000313" key="10">
    <source>
        <dbReference type="EMBL" id="CZF78124.1"/>
    </source>
</evidence>
<dbReference type="PROSITE" id="PS50110">
    <property type="entry name" value="RESPONSE_REGULATORY"/>
    <property type="match status" value="1"/>
</dbReference>
<accession>A0A128EVD1</accession>
<dbReference type="InterPro" id="IPR039420">
    <property type="entry name" value="WalR-like"/>
</dbReference>
<evidence type="ECO:0000256" key="2">
    <source>
        <dbReference type="ARBA" id="ARBA00023012"/>
    </source>
</evidence>
<dbReference type="GO" id="GO:0032993">
    <property type="term" value="C:protein-DNA complex"/>
    <property type="evidence" value="ECO:0007669"/>
    <property type="project" value="TreeGrafter"/>
</dbReference>
<dbReference type="SMART" id="SM00862">
    <property type="entry name" value="Trans_reg_C"/>
    <property type="match status" value="1"/>
</dbReference>
<evidence type="ECO:0000259" key="8">
    <source>
        <dbReference type="PROSITE" id="PS50110"/>
    </source>
</evidence>
<dbReference type="SUPFAM" id="SSF52172">
    <property type="entry name" value="CheY-like"/>
    <property type="match status" value="1"/>
</dbReference>
<evidence type="ECO:0000313" key="11">
    <source>
        <dbReference type="Proteomes" id="UP000071641"/>
    </source>
</evidence>
<evidence type="ECO:0000256" key="3">
    <source>
        <dbReference type="ARBA" id="ARBA00023015"/>
    </source>
</evidence>
<dbReference type="GO" id="GO:0000156">
    <property type="term" value="F:phosphorelay response regulator activity"/>
    <property type="evidence" value="ECO:0007669"/>
    <property type="project" value="TreeGrafter"/>
</dbReference>
<keyword evidence="1 6" id="KW-0597">Phosphoprotein</keyword>
<dbReference type="Gene3D" id="3.40.50.2300">
    <property type="match status" value="1"/>
</dbReference>
<dbReference type="Gene3D" id="1.10.10.10">
    <property type="entry name" value="Winged helix-like DNA-binding domain superfamily/Winged helix DNA-binding domain"/>
    <property type="match status" value="1"/>
</dbReference>
<proteinExistence type="predicted"/>
<dbReference type="Pfam" id="PF00486">
    <property type="entry name" value="Trans_reg_C"/>
    <property type="match status" value="1"/>
</dbReference>
<dbReference type="GO" id="GO:0000976">
    <property type="term" value="F:transcription cis-regulatory region binding"/>
    <property type="evidence" value="ECO:0007669"/>
    <property type="project" value="TreeGrafter"/>
</dbReference>
<evidence type="ECO:0000259" key="9">
    <source>
        <dbReference type="PROSITE" id="PS51755"/>
    </source>
</evidence>
<dbReference type="PANTHER" id="PTHR48111">
    <property type="entry name" value="REGULATOR OF RPOS"/>
    <property type="match status" value="1"/>
</dbReference>
<dbReference type="AlphaFoldDB" id="A0A128EVD1"/>
<organism evidence="10 11">
    <name type="scientific">Grimontia celer</name>
    <dbReference type="NCBI Taxonomy" id="1796497"/>
    <lineage>
        <taxon>Bacteria</taxon>
        <taxon>Pseudomonadati</taxon>
        <taxon>Pseudomonadota</taxon>
        <taxon>Gammaproteobacteria</taxon>
        <taxon>Vibrionales</taxon>
        <taxon>Vibrionaceae</taxon>
        <taxon>Grimontia</taxon>
    </lineage>
</organism>
<keyword evidence="11" id="KW-1185">Reference proteome</keyword>
<keyword evidence="2" id="KW-0902">Two-component regulatory system</keyword>
<dbReference type="SMART" id="SM00448">
    <property type="entry name" value="REC"/>
    <property type="match status" value="1"/>
</dbReference>
<dbReference type="SUPFAM" id="SSF46894">
    <property type="entry name" value="C-terminal effector domain of the bipartite response regulators"/>
    <property type="match status" value="1"/>
</dbReference>
<keyword evidence="4 7" id="KW-0238">DNA-binding</keyword>
<reference evidence="11" key="1">
    <citation type="submission" date="2016-02" db="EMBL/GenBank/DDBJ databases">
        <authorList>
            <person name="Rodrigo-Torres Lidia"/>
            <person name="Arahal R.David."/>
        </authorList>
    </citation>
    <scope>NUCLEOTIDE SEQUENCE [LARGE SCALE GENOMIC DNA]</scope>
    <source>
        <strain evidence="11">CECT 9029</strain>
    </source>
</reference>
<dbReference type="EMBL" id="FIZX01000001">
    <property type="protein sequence ID" value="CZF78124.1"/>
    <property type="molecule type" value="Genomic_DNA"/>
</dbReference>
<dbReference type="InterPro" id="IPR011006">
    <property type="entry name" value="CheY-like_superfamily"/>
</dbReference>
<dbReference type="InterPro" id="IPR036388">
    <property type="entry name" value="WH-like_DNA-bd_sf"/>
</dbReference>
<dbReference type="RefSeq" id="WP_062660986.1">
    <property type="nucleotide sequence ID" value="NZ_FIZX01000001.1"/>
</dbReference>
<sequence>MAFQKRILIVDDSEELRDALSAYLTKSGFEVLTAADGEEMHKVLAQGEPSLIILDVMLPGDDGFTLCSQIRKTSNVPIIMLTAVTDEIDRVTGLELGADDYITKTFSPRELLARIKALLRRSQFNQGLEGARYICFLDWKLDTLARVLVTPSGDETTLSGADFSLLSLFLRHPNKPLSRNIISETIRGREAMPLERGIDIQVSRLRAKLEDQDHSLIRTLRNEGYMLSADVIHEA</sequence>
<dbReference type="Gene3D" id="6.10.250.690">
    <property type="match status" value="1"/>
</dbReference>
<feature type="domain" description="OmpR/PhoB-type" evidence="9">
    <location>
        <begin position="131"/>
        <end position="229"/>
    </location>
</feature>
<dbReference type="InterPro" id="IPR001789">
    <property type="entry name" value="Sig_transdc_resp-reg_receiver"/>
</dbReference>
<evidence type="ECO:0000256" key="6">
    <source>
        <dbReference type="PROSITE-ProRule" id="PRU00169"/>
    </source>
</evidence>
<dbReference type="CDD" id="cd00383">
    <property type="entry name" value="trans_reg_C"/>
    <property type="match status" value="1"/>
</dbReference>
<keyword evidence="3" id="KW-0805">Transcription regulation</keyword>
<dbReference type="Pfam" id="PF00072">
    <property type="entry name" value="Response_reg"/>
    <property type="match status" value="1"/>
</dbReference>
<dbReference type="PROSITE" id="PS51755">
    <property type="entry name" value="OMPR_PHOB"/>
    <property type="match status" value="1"/>
</dbReference>
<dbReference type="FunFam" id="3.40.50.2300:FF:000001">
    <property type="entry name" value="DNA-binding response regulator PhoB"/>
    <property type="match status" value="1"/>
</dbReference>
<evidence type="ECO:0000256" key="7">
    <source>
        <dbReference type="PROSITE-ProRule" id="PRU01091"/>
    </source>
</evidence>
<name>A0A128EVD1_9GAMM</name>
<feature type="modified residue" description="4-aspartylphosphate" evidence="6">
    <location>
        <position position="55"/>
    </location>
</feature>
<dbReference type="GO" id="GO:0006355">
    <property type="term" value="P:regulation of DNA-templated transcription"/>
    <property type="evidence" value="ECO:0007669"/>
    <property type="project" value="InterPro"/>
</dbReference>
<dbReference type="OrthoDB" id="9802426at2"/>
<dbReference type="InterPro" id="IPR001867">
    <property type="entry name" value="OmpR/PhoB-type_DNA-bd"/>
</dbReference>
<protein>
    <submittedName>
        <fullName evidence="10">Transcriptional regulatory protein OmpR</fullName>
    </submittedName>
</protein>